<sequence>MSFRILETRMYRDPMLVLEAKQEAEQRERQRQALRNEPSSARRAAEALFDLPPRLDSLA</sequence>
<dbReference type="AlphaFoldDB" id="A0A6P2MVU2"/>
<reference evidence="2 3" key="1">
    <citation type="submission" date="2019-09" db="EMBL/GenBank/DDBJ databases">
        <authorList>
            <person name="Depoorter E."/>
        </authorList>
    </citation>
    <scope>NUCLEOTIDE SEQUENCE [LARGE SCALE GENOMIC DNA]</scope>
    <source>
        <strain evidence="2">LMG 13014</strain>
    </source>
</reference>
<name>A0A6P2MVU2_9BURK</name>
<proteinExistence type="predicted"/>
<organism evidence="2 3">
    <name type="scientific">Burkholderia aenigmatica</name>
    <dbReference type="NCBI Taxonomy" id="2015348"/>
    <lineage>
        <taxon>Bacteria</taxon>
        <taxon>Pseudomonadati</taxon>
        <taxon>Pseudomonadota</taxon>
        <taxon>Betaproteobacteria</taxon>
        <taxon>Burkholderiales</taxon>
        <taxon>Burkholderiaceae</taxon>
        <taxon>Burkholderia</taxon>
        <taxon>Burkholderia cepacia complex</taxon>
    </lineage>
</organism>
<dbReference type="EMBL" id="CABVQC010000025">
    <property type="protein sequence ID" value="VWB83458.1"/>
    <property type="molecule type" value="Genomic_DNA"/>
</dbReference>
<evidence type="ECO:0000313" key="2">
    <source>
        <dbReference type="EMBL" id="VWB83458.1"/>
    </source>
</evidence>
<dbReference type="RefSeq" id="WP_175023644.1">
    <property type="nucleotide sequence ID" value="NZ_CABVQC010000025.1"/>
</dbReference>
<protein>
    <submittedName>
        <fullName evidence="2">Uncharacterized protein</fullName>
    </submittedName>
</protein>
<gene>
    <name evidence="2" type="ORF">BLA13014_03850</name>
</gene>
<feature type="region of interest" description="Disordered" evidence="1">
    <location>
        <begin position="23"/>
        <end position="47"/>
    </location>
</feature>
<accession>A0A6P2MVU2</accession>
<dbReference type="Proteomes" id="UP000494261">
    <property type="component" value="Unassembled WGS sequence"/>
</dbReference>
<evidence type="ECO:0000313" key="3">
    <source>
        <dbReference type="Proteomes" id="UP000494261"/>
    </source>
</evidence>
<evidence type="ECO:0000256" key="1">
    <source>
        <dbReference type="SAM" id="MobiDB-lite"/>
    </source>
</evidence>